<proteinExistence type="predicted"/>
<accession>A0A3R8PVK3</accession>
<dbReference type="EMBL" id="RSAA01000035">
    <property type="protein sequence ID" value="RRO12919.1"/>
    <property type="molecule type" value="Genomic_DNA"/>
</dbReference>
<organism evidence="3 4">
    <name type="scientific">Saccharopolyspora rhizosphaerae</name>
    <dbReference type="NCBI Taxonomy" id="2492662"/>
    <lineage>
        <taxon>Bacteria</taxon>
        <taxon>Bacillati</taxon>
        <taxon>Actinomycetota</taxon>
        <taxon>Actinomycetes</taxon>
        <taxon>Pseudonocardiales</taxon>
        <taxon>Pseudonocardiaceae</taxon>
        <taxon>Saccharopolyspora</taxon>
    </lineage>
</organism>
<keyword evidence="2" id="KW-1133">Transmembrane helix</keyword>
<feature type="region of interest" description="Disordered" evidence="1">
    <location>
        <begin position="1"/>
        <end position="60"/>
    </location>
</feature>
<sequence>MTSPQPPHGQPQQPGHQPGYPQQGPPPPQHPQPGHPQPASNPQPQAGYPQGCPQPGHPYGPGPAGPKAAYIAATVSAVAALISLLFAIGYIDDAIGTMGGITGETNAGVNDALFWVASSTGTLTAVGIAATAVLLFLRHPSAPLLGMISGGLGVIMMGFRVATAMHAEANRGSTTGAFDFEYLAVLVLAVVVLVVAVLPPVRSALKPKNSSAGQGTASPVQFPVQGYQPHAGYPQQNFQQPPNPQQPGGYYPQQ</sequence>
<evidence type="ECO:0000313" key="4">
    <source>
        <dbReference type="Proteomes" id="UP000274515"/>
    </source>
</evidence>
<evidence type="ECO:0000256" key="2">
    <source>
        <dbReference type="SAM" id="Phobius"/>
    </source>
</evidence>
<evidence type="ECO:0000313" key="3">
    <source>
        <dbReference type="EMBL" id="RRO12919.1"/>
    </source>
</evidence>
<feature type="compositionally biased region" description="Pro residues" evidence="1">
    <location>
        <begin position="23"/>
        <end position="41"/>
    </location>
</feature>
<gene>
    <name evidence="3" type="ORF">EIL87_24940</name>
</gene>
<keyword evidence="2" id="KW-0812">Transmembrane</keyword>
<protein>
    <submittedName>
        <fullName evidence="3">Uncharacterized protein</fullName>
    </submittedName>
</protein>
<keyword evidence="4" id="KW-1185">Reference proteome</keyword>
<keyword evidence="2" id="KW-0472">Membrane</keyword>
<reference evidence="3 4" key="1">
    <citation type="submission" date="2018-11" db="EMBL/GenBank/DDBJ databases">
        <title>Saccharopolyspora rhizosphaerae sp. nov., an actinomycete isolated from rhizosphere soil in Thailand.</title>
        <authorList>
            <person name="Intra B."/>
            <person name="Euanorasetr J."/>
            <person name="Take A."/>
            <person name="Inahashi Y."/>
            <person name="Mori M."/>
            <person name="Panbangred W."/>
            <person name="Matsumoto A."/>
        </authorList>
    </citation>
    <scope>NUCLEOTIDE SEQUENCE [LARGE SCALE GENOMIC DNA]</scope>
    <source>
        <strain evidence="3 4">H219</strain>
    </source>
</reference>
<name>A0A3R8PVK3_9PSEU</name>
<feature type="transmembrane region" description="Helical" evidence="2">
    <location>
        <begin position="144"/>
        <end position="162"/>
    </location>
</feature>
<comment type="caution">
    <text evidence="3">The sequence shown here is derived from an EMBL/GenBank/DDBJ whole genome shotgun (WGS) entry which is preliminary data.</text>
</comment>
<feature type="compositionally biased region" description="Low complexity" evidence="1">
    <location>
        <begin position="232"/>
        <end position="254"/>
    </location>
</feature>
<dbReference type="Proteomes" id="UP000274515">
    <property type="component" value="Unassembled WGS sequence"/>
</dbReference>
<feature type="transmembrane region" description="Helical" evidence="2">
    <location>
        <begin position="112"/>
        <end position="137"/>
    </location>
</feature>
<feature type="transmembrane region" description="Helical" evidence="2">
    <location>
        <begin position="182"/>
        <end position="201"/>
    </location>
</feature>
<feature type="transmembrane region" description="Helical" evidence="2">
    <location>
        <begin position="68"/>
        <end position="92"/>
    </location>
</feature>
<feature type="compositionally biased region" description="Low complexity" evidence="1">
    <location>
        <begin position="10"/>
        <end position="22"/>
    </location>
</feature>
<evidence type="ECO:0000256" key="1">
    <source>
        <dbReference type="SAM" id="MobiDB-lite"/>
    </source>
</evidence>
<feature type="region of interest" description="Disordered" evidence="1">
    <location>
        <begin position="205"/>
        <end position="254"/>
    </location>
</feature>
<dbReference type="AlphaFoldDB" id="A0A3R8PVK3"/>
<feature type="compositionally biased region" description="Polar residues" evidence="1">
    <location>
        <begin position="208"/>
        <end position="219"/>
    </location>
</feature>